<accession>A0A8D9BPL8</accession>
<evidence type="ECO:0000313" key="2">
    <source>
        <dbReference type="EMBL" id="CAG6785196.1"/>
    </source>
</evidence>
<sequence length="130" mass="14172">MWLRLGVATTSRAAKPTRAYWVLTPPTTPWSITYPHMRDQGRHFGSPTVAIQVRGDDEATGPSFQQNKDSPPVFTIEDTPQAPSIMDTPPPPTPPSAVSPRKKEKFSPILLGVVSPSPNMNTGAQVQLKL</sequence>
<protein>
    <submittedName>
        <fullName evidence="2">Uncharacterized protein</fullName>
    </submittedName>
</protein>
<proteinExistence type="predicted"/>
<feature type="compositionally biased region" description="Pro residues" evidence="1">
    <location>
        <begin position="88"/>
        <end position="97"/>
    </location>
</feature>
<feature type="region of interest" description="Disordered" evidence="1">
    <location>
        <begin position="54"/>
        <end position="130"/>
    </location>
</feature>
<dbReference type="AlphaFoldDB" id="A0A8D9BPL8"/>
<evidence type="ECO:0000256" key="1">
    <source>
        <dbReference type="SAM" id="MobiDB-lite"/>
    </source>
</evidence>
<organism evidence="2">
    <name type="scientific">Cacopsylla melanoneura</name>
    <dbReference type="NCBI Taxonomy" id="428564"/>
    <lineage>
        <taxon>Eukaryota</taxon>
        <taxon>Metazoa</taxon>
        <taxon>Ecdysozoa</taxon>
        <taxon>Arthropoda</taxon>
        <taxon>Hexapoda</taxon>
        <taxon>Insecta</taxon>
        <taxon>Pterygota</taxon>
        <taxon>Neoptera</taxon>
        <taxon>Paraneoptera</taxon>
        <taxon>Hemiptera</taxon>
        <taxon>Sternorrhyncha</taxon>
        <taxon>Psylloidea</taxon>
        <taxon>Psyllidae</taxon>
        <taxon>Psyllinae</taxon>
        <taxon>Cacopsylla</taxon>
    </lineage>
</organism>
<name>A0A8D9BPL8_9HEMI</name>
<reference evidence="2" key="1">
    <citation type="submission" date="2021-05" db="EMBL/GenBank/DDBJ databases">
        <authorList>
            <person name="Alioto T."/>
            <person name="Alioto T."/>
            <person name="Gomez Garrido J."/>
        </authorList>
    </citation>
    <scope>NUCLEOTIDE SEQUENCE</scope>
</reference>
<feature type="compositionally biased region" description="Polar residues" evidence="1">
    <location>
        <begin position="116"/>
        <end position="130"/>
    </location>
</feature>
<dbReference type="EMBL" id="HBUF01642290">
    <property type="protein sequence ID" value="CAG6785196.1"/>
    <property type="molecule type" value="Transcribed_RNA"/>
</dbReference>